<feature type="region of interest" description="Disordered" evidence="1">
    <location>
        <begin position="200"/>
        <end position="284"/>
    </location>
</feature>
<accession>A0A2N0Z073</accession>
<feature type="compositionally biased region" description="Acidic residues" evidence="1">
    <location>
        <begin position="314"/>
        <end position="326"/>
    </location>
</feature>
<feature type="domain" description="TcaA protein NTF2-like" evidence="2">
    <location>
        <begin position="372"/>
        <end position="485"/>
    </location>
</feature>
<dbReference type="RefSeq" id="WP_101177926.1">
    <property type="nucleotide sequence ID" value="NZ_PISE01000031.1"/>
</dbReference>
<dbReference type="EMBL" id="PISE01000031">
    <property type="protein sequence ID" value="PKG22905.1"/>
    <property type="molecule type" value="Genomic_DNA"/>
</dbReference>
<feature type="compositionally biased region" description="Polar residues" evidence="1">
    <location>
        <begin position="256"/>
        <end position="266"/>
    </location>
</feature>
<evidence type="ECO:0000313" key="3">
    <source>
        <dbReference type="EMBL" id="PKG22905.1"/>
    </source>
</evidence>
<dbReference type="OrthoDB" id="2860880at2"/>
<proteinExistence type="predicted"/>
<evidence type="ECO:0000259" key="2">
    <source>
        <dbReference type="Pfam" id="PF22819"/>
    </source>
</evidence>
<feature type="compositionally biased region" description="Basic and acidic residues" evidence="1">
    <location>
        <begin position="267"/>
        <end position="279"/>
    </location>
</feature>
<protein>
    <recommendedName>
        <fullName evidence="2">TcaA protein NTF2-like domain-containing protein</fullName>
    </recommendedName>
</protein>
<dbReference type="SUPFAM" id="SSF56112">
    <property type="entry name" value="Protein kinase-like (PK-like)"/>
    <property type="match status" value="1"/>
</dbReference>
<sequence length="652" mass="74484">MNIEGFSIKEELYSNTLGLKVYKAQDESGNPVQIRLADYSNNASGRTIDNWYEVYEQYQSTITNYKYLPQVSKITMIDDSKVYTILNYEEGDMLKNSGLITILQISQLIDAVRHLHRKKIAHGSIHAENIWLTPKGNIVLYGAGELKALSKTPNDKLSFDIKSLTEIIKTFSSVNEEIMDKLEIENPTTIEELETILLEAKEPAPQDQEKRKGSLAEKDVQVQTNREVLPPDIAYEKEKQRNDSSQEKKHDKPKGNNETSQSSAVENEQKTTEQNERRTRASSTKKTAWFKNIIVGAAAVIVLGYGINQFMGSEEEEHQTAPDEETSAVQTVAEKESTEEKEEPAKEKDVQQVNAEEELQEEQEEPAVTYTDDEVERFISKYVGASVAALNEKDFSRVDQLLDPNGKSYNEQRDYIDYIAKKNITENLLSFKATDILTVNQSSYKVTTQEEYEISYDDGSKKQKEFNSSYIINIGEDGQLVVNELLYTQELSSETIQEADAEETNEVYEDDFSDEEYDNSYLYEDNMESGNETDDTGAIESMVRLHYGSISNNDFTIAYDLFSSSRKKKMSKEGWEDGLKQNIYDEITNIQVEQTDENKGKVYIEMTSYDDNTDGTTLVQDWSGYWNLVKENGRWVLDEPNLSKVDSRVEEQ</sequence>
<evidence type="ECO:0000256" key="1">
    <source>
        <dbReference type="SAM" id="MobiDB-lite"/>
    </source>
</evidence>
<feature type="compositionally biased region" description="Basic and acidic residues" evidence="1">
    <location>
        <begin position="333"/>
        <end position="350"/>
    </location>
</feature>
<feature type="region of interest" description="Disordered" evidence="1">
    <location>
        <begin position="314"/>
        <end position="371"/>
    </location>
</feature>
<dbReference type="Proteomes" id="UP000233375">
    <property type="component" value="Unassembled WGS sequence"/>
</dbReference>
<organism evidence="3 4">
    <name type="scientific">Niallia nealsonii</name>
    <dbReference type="NCBI Taxonomy" id="115979"/>
    <lineage>
        <taxon>Bacteria</taxon>
        <taxon>Bacillati</taxon>
        <taxon>Bacillota</taxon>
        <taxon>Bacilli</taxon>
        <taxon>Bacillales</taxon>
        <taxon>Bacillaceae</taxon>
        <taxon>Niallia</taxon>
    </lineage>
</organism>
<name>A0A2N0Z073_9BACI</name>
<dbReference type="AlphaFoldDB" id="A0A2N0Z073"/>
<keyword evidence="4" id="KW-1185">Reference proteome</keyword>
<evidence type="ECO:0000313" key="4">
    <source>
        <dbReference type="Proteomes" id="UP000233375"/>
    </source>
</evidence>
<feature type="compositionally biased region" description="Basic and acidic residues" evidence="1">
    <location>
        <begin position="234"/>
        <end position="255"/>
    </location>
</feature>
<dbReference type="Pfam" id="PF22819">
    <property type="entry name" value="TcaA_5th"/>
    <property type="match status" value="1"/>
</dbReference>
<comment type="caution">
    <text evidence="3">The sequence shown here is derived from an EMBL/GenBank/DDBJ whole genome shotgun (WGS) entry which is preliminary data.</text>
</comment>
<dbReference type="InterPro" id="IPR054528">
    <property type="entry name" value="TcaA_5th"/>
</dbReference>
<gene>
    <name evidence="3" type="ORF">CWS01_14590</name>
</gene>
<dbReference type="Gene3D" id="1.10.510.10">
    <property type="entry name" value="Transferase(Phosphotransferase) domain 1"/>
    <property type="match status" value="1"/>
</dbReference>
<feature type="compositionally biased region" description="Basic and acidic residues" evidence="1">
    <location>
        <begin position="200"/>
        <end position="220"/>
    </location>
</feature>
<dbReference type="InterPro" id="IPR011009">
    <property type="entry name" value="Kinase-like_dom_sf"/>
</dbReference>
<feature type="compositionally biased region" description="Acidic residues" evidence="1">
    <location>
        <begin position="355"/>
        <end position="371"/>
    </location>
</feature>
<reference evidence="3 4" key="1">
    <citation type="journal article" date="2003" name="Int. J. Syst. Evol. Microbiol.">
        <title>Bacillus nealsonii sp. nov., isolated from a spacecraft-assembly facility, whose spores are gamma-radiation resistant.</title>
        <authorList>
            <person name="Venkateswaran K."/>
            <person name="Kempf M."/>
            <person name="Chen F."/>
            <person name="Satomi M."/>
            <person name="Nicholson W."/>
            <person name="Kern R."/>
        </authorList>
    </citation>
    <scope>NUCLEOTIDE SEQUENCE [LARGE SCALE GENOMIC DNA]</scope>
    <source>
        <strain evidence="3 4">FO-92</strain>
    </source>
</reference>